<name>A0A6A5UQI6_9PLEO</name>
<dbReference type="PANTHER" id="PTHR37784:SF4">
    <property type="entry name" value="TRANSCRIPTION FACTOR-LIKE PROTEIN EUC1"/>
    <property type="match status" value="1"/>
</dbReference>
<keyword evidence="3" id="KW-1185">Reference proteome</keyword>
<sequence>QFPRHPVWNHPVFAHHAYAAFAQEVEASLDAEVAPSRLSILYQAIPLLADQLQAIDARNEQRIKELGTSIKEQMRVQSEAGLVPPQYRMCRAVRTVEDLWREWTVGLQGQPSISELDRRWGSTWRAGRRSELQWYSLRLEVIKEITRISQARRTSEEAAMWQLSQQQQQQRCSLDLFCKRLRAARKQR</sequence>
<feature type="non-terminal residue" evidence="2">
    <location>
        <position position="1"/>
    </location>
</feature>
<dbReference type="GO" id="GO:0060963">
    <property type="term" value="P:positive regulation of ribosomal protein gene transcription by RNA polymerase II"/>
    <property type="evidence" value="ECO:0007669"/>
    <property type="project" value="TreeGrafter"/>
</dbReference>
<proteinExistence type="predicted"/>
<evidence type="ECO:0000259" key="1">
    <source>
        <dbReference type="Pfam" id="PF12550"/>
    </source>
</evidence>
<dbReference type="GO" id="GO:0000978">
    <property type="term" value="F:RNA polymerase II cis-regulatory region sequence-specific DNA binding"/>
    <property type="evidence" value="ECO:0007669"/>
    <property type="project" value="TreeGrafter"/>
</dbReference>
<dbReference type="InterPro" id="IPR052146">
    <property type="entry name" value="HOT1"/>
</dbReference>
<organism evidence="2 3">
    <name type="scientific">Bimuria novae-zelandiae CBS 107.79</name>
    <dbReference type="NCBI Taxonomy" id="1447943"/>
    <lineage>
        <taxon>Eukaryota</taxon>
        <taxon>Fungi</taxon>
        <taxon>Dikarya</taxon>
        <taxon>Ascomycota</taxon>
        <taxon>Pezizomycotina</taxon>
        <taxon>Dothideomycetes</taxon>
        <taxon>Pleosporomycetidae</taxon>
        <taxon>Pleosporales</taxon>
        <taxon>Massarineae</taxon>
        <taxon>Didymosphaeriaceae</taxon>
        <taxon>Bimuria</taxon>
    </lineage>
</organism>
<evidence type="ECO:0000313" key="2">
    <source>
        <dbReference type="EMBL" id="KAF1967145.1"/>
    </source>
</evidence>
<accession>A0A6A5UQI6</accession>
<dbReference type="GO" id="GO:0000981">
    <property type="term" value="F:DNA-binding transcription factor activity, RNA polymerase II-specific"/>
    <property type="evidence" value="ECO:0007669"/>
    <property type="project" value="TreeGrafter"/>
</dbReference>
<dbReference type="EMBL" id="ML976736">
    <property type="protein sequence ID" value="KAF1967145.1"/>
    <property type="molecule type" value="Genomic_DNA"/>
</dbReference>
<evidence type="ECO:0000313" key="3">
    <source>
        <dbReference type="Proteomes" id="UP000800036"/>
    </source>
</evidence>
<protein>
    <recommendedName>
        <fullName evidence="1">Transcription activator GCR1-like domain-containing protein</fullName>
    </recommendedName>
</protein>
<gene>
    <name evidence="2" type="ORF">BU23DRAFT_484555</name>
</gene>
<dbReference type="Pfam" id="PF12550">
    <property type="entry name" value="GCR1_C"/>
    <property type="match status" value="1"/>
</dbReference>
<dbReference type="AlphaFoldDB" id="A0A6A5UQI6"/>
<feature type="domain" description="Transcription activator GCR1-like" evidence="1">
    <location>
        <begin position="87"/>
        <end position="160"/>
    </location>
</feature>
<dbReference type="OrthoDB" id="428577at2759"/>
<dbReference type="PANTHER" id="PTHR37784">
    <property type="entry name" value="PROTEIN MSN1"/>
    <property type="match status" value="1"/>
</dbReference>
<dbReference type="InterPro" id="IPR038279">
    <property type="entry name" value="Ndc10_dom2_sf"/>
</dbReference>
<dbReference type="Proteomes" id="UP000800036">
    <property type="component" value="Unassembled WGS sequence"/>
</dbReference>
<dbReference type="Gene3D" id="1.10.443.20">
    <property type="entry name" value="Centromere DNA-binding protein complex CBF3 subunit, domain 2"/>
    <property type="match status" value="1"/>
</dbReference>
<reference evidence="2" key="1">
    <citation type="journal article" date="2020" name="Stud. Mycol.">
        <title>101 Dothideomycetes genomes: a test case for predicting lifestyles and emergence of pathogens.</title>
        <authorList>
            <person name="Haridas S."/>
            <person name="Albert R."/>
            <person name="Binder M."/>
            <person name="Bloem J."/>
            <person name="Labutti K."/>
            <person name="Salamov A."/>
            <person name="Andreopoulos B."/>
            <person name="Baker S."/>
            <person name="Barry K."/>
            <person name="Bills G."/>
            <person name="Bluhm B."/>
            <person name="Cannon C."/>
            <person name="Castanera R."/>
            <person name="Culley D."/>
            <person name="Daum C."/>
            <person name="Ezra D."/>
            <person name="Gonzalez J."/>
            <person name="Henrissat B."/>
            <person name="Kuo A."/>
            <person name="Liang C."/>
            <person name="Lipzen A."/>
            <person name="Lutzoni F."/>
            <person name="Magnuson J."/>
            <person name="Mondo S."/>
            <person name="Nolan M."/>
            <person name="Ohm R."/>
            <person name="Pangilinan J."/>
            <person name="Park H.-J."/>
            <person name="Ramirez L."/>
            <person name="Alfaro M."/>
            <person name="Sun H."/>
            <person name="Tritt A."/>
            <person name="Yoshinaga Y."/>
            <person name="Zwiers L.-H."/>
            <person name="Turgeon B."/>
            <person name="Goodwin S."/>
            <person name="Spatafora J."/>
            <person name="Crous P."/>
            <person name="Grigoriev I."/>
        </authorList>
    </citation>
    <scope>NUCLEOTIDE SEQUENCE</scope>
    <source>
        <strain evidence="2">CBS 107.79</strain>
    </source>
</reference>
<dbReference type="InterPro" id="IPR022210">
    <property type="entry name" value="TF_GCR1-like"/>
</dbReference>